<reference evidence="2" key="1">
    <citation type="submission" date="2022-10" db="EMBL/GenBank/DDBJ databases">
        <authorList>
            <person name="Turner M.S."/>
            <person name="Huang W."/>
        </authorList>
    </citation>
    <scope>NUCLEOTIDE SEQUENCE</scope>
    <source>
        <strain evidence="2">3</strain>
    </source>
</reference>
<accession>A0A9X4NJ68</accession>
<feature type="compositionally biased region" description="Polar residues" evidence="1">
    <location>
        <begin position="78"/>
        <end position="87"/>
    </location>
</feature>
<reference evidence="2" key="2">
    <citation type="journal article" date="2023" name="Food Microbiol.">
        <title>Evaluation of the fermentation potential of lactic acid bacteria isolated from herbs, fruits and vegetables as starter cultures in nut-based milk alternatives.</title>
        <authorList>
            <person name="Huang W."/>
            <person name="Dong A."/>
            <person name="Pham H.T."/>
            <person name="Zhou C."/>
            <person name="Huo Z."/>
            <person name="Watjen A.P."/>
            <person name="Prakash S."/>
            <person name="Bang-Berthelsen C.H."/>
            <person name="Turner M.S."/>
        </authorList>
    </citation>
    <scope>NUCLEOTIDE SEQUENCE</scope>
    <source>
        <strain evidence="2">3</strain>
    </source>
</reference>
<sequence length="104" mass="12110">MADIYSKGSIIQPRQLRRLNGKRVVFMSGEEGKIAFPYIIIKRKKDYQPVNIMNRQVFKEIKQIRNGRVTLAERVNSSSPLYSTGQGLSKKKTQTSYWRKKDES</sequence>
<dbReference type="RefSeq" id="WP_201179651.1">
    <property type="nucleotide sequence ID" value="NZ_JADBCE010000016.1"/>
</dbReference>
<evidence type="ECO:0000313" key="3">
    <source>
        <dbReference type="Proteomes" id="UP001152614"/>
    </source>
</evidence>
<evidence type="ECO:0000256" key="1">
    <source>
        <dbReference type="SAM" id="MobiDB-lite"/>
    </source>
</evidence>
<protein>
    <submittedName>
        <fullName evidence="2">Uncharacterized protein</fullName>
    </submittedName>
</protein>
<dbReference type="AlphaFoldDB" id="A0A9X4NJ68"/>
<gene>
    <name evidence="2" type="ORF">OGZ51_11410</name>
</gene>
<comment type="caution">
    <text evidence="2">The sequence shown here is derived from an EMBL/GenBank/DDBJ whole genome shotgun (WGS) entry which is preliminary data.</text>
</comment>
<dbReference type="EMBL" id="JAOWLY010000013">
    <property type="protein sequence ID" value="MDG4984752.1"/>
    <property type="molecule type" value="Genomic_DNA"/>
</dbReference>
<evidence type="ECO:0000313" key="2">
    <source>
        <dbReference type="EMBL" id="MDG4984752.1"/>
    </source>
</evidence>
<organism evidence="2 3">
    <name type="scientific">Lactococcus lactis</name>
    <dbReference type="NCBI Taxonomy" id="1358"/>
    <lineage>
        <taxon>Bacteria</taxon>
        <taxon>Bacillati</taxon>
        <taxon>Bacillota</taxon>
        <taxon>Bacilli</taxon>
        <taxon>Lactobacillales</taxon>
        <taxon>Streptococcaceae</taxon>
        <taxon>Lactococcus</taxon>
    </lineage>
</organism>
<name>A0A9X4NJ68_9LACT</name>
<dbReference type="Proteomes" id="UP001152614">
    <property type="component" value="Unassembled WGS sequence"/>
</dbReference>
<feature type="region of interest" description="Disordered" evidence="1">
    <location>
        <begin position="78"/>
        <end position="104"/>
    </location>
</feature>
<proteinExistence type="predicted"/>